<feature type="domain" description="N-acetyltransferase" evidence="1">
    <location>
        <begin position="29"/>
        <end position="176"/>
    </location>
</feature>
<sequence>MPPANRLLGQSHYLQLTSSSGGVVDLGDYRLRRFDPDDLARYAELMCDEGTRGVWAIAEQPEVYAARCAHFPLPWVAAVESRPVGVIVGIVVAHGDLCGEYSDLAVYLVSEHRGQGLGRLILSVLVTLARDYGTQPTVRTMSGDERASAVAGKCGFRVVGPDPDHPRQILWRYVVPAAIADVGE</sequence>
<keyword evidence="3" id="KW-1185">Reference proteome</keyword>
<dbReference type="Gene3D" id="3.40.630.30">
    <property type="match status" value="1"/>
</dbReference>
<dbReference type="GO" id="GO:0016747">
    <property type="term" value="F:acyltransferase activity, transferring groups other than amino-acyl groups"/>
    <property type="evidence" value="ECO:0007669"/>
    <property type="project" value="InterPro"/>
</dbReference>
<dbReference type="PROSITE" id="PS51186">
    <property type="entry name" value="GNAT"/>
    <property type="match status" value="1"/>
</dbReference>
<dbReference type="RefSeq" id="WP_133817887.1">
    <property type="nucleotide sequence ID" value="NZ_SNZH01000003.1"/>
</dbReference>
<organism evidence="2 3">
    <name type="scientific">Tahibacter aquaticus</name>
    <dbReference type="NCBI Taxonomy" id="520092"/>
    <lineage>
        <taxon>Bacteria</taxon>
        <taxon>Pseudomonadati</taxon>
        <taxon>Pseudomonadota</taxon>
        <taxon>Gammaproteobacteria</taxon>
        <taxon>Lysobacterales</taxon>
        <taxon>Rhodanobacteraceae</taxon>
        <taxon>Tahibacter</taxon>
    </lineage>
</organism>
<evidence type="ECO:0000313" key="3">
    <source>
        <dbReference type="Proteomes" id="UP000295293"/>
    </source>
</evidence>
<name>A0A4R6Z5B7_9GAMM</name>
<dbReference type="AlphaFoldDB" id="A0A4R6Z5B7"/>
<dbReference type="InterPro" id="IPR016181">
    <property type="entry name" value="Acyl_CoA_acyltransferase"/>
</dbReference>
<protein>
    <submittedName>
        <fullName evidence="2">RimJ/RimL family protein N-acetyltransferase</fullName>
    </submittedName>
</protein>
<dbReference type="SUPFAM" id="SSF55729">
    <property type="entry name" value="Acyl-CoA N-acyltransferases (Nat)"/>
    <property type="match status" value="1"/>
</dbReference>
<evidence type="ECO:0000259" key="1">
    <source>
        <dbReference type="PROSITE" id="PS51186"/>
    </source>
</evidence>
<dbReference type="EMBL" id="SNZH01000003">
    <property type="protein sequence ID" value="TDR46759.1"/>
    <property type="molecule type" value="Genomic_DNA"/>
</dbReference>
<reference evidence="2 3" key="1">
    <citation type="submission" date="2019-03" db="EMBL/GenBank/DDBJ databases">
        <title>Genomic Encyclopedia of Type Strains, Phase IV (KMG-IV): sequencing the most valuable type-strain genomes for metagenomic binning, comparative biology and taxonomic classification.</title>
        <authorList>
            <person name="Goeker M."/>
        </authorList>
    </citation>
    <scope>NUCLEOTIDE SEQUENCE [LARGE SCALE GENOMIC DNA]</scope>
    <source>
        <strain evidence="2 3">DSM 21667</strain>
    </source>
</reference>
<comment type="caution">
    <text evidence="2">The sequence shown here is derived from an EMBL/GenBank/DDBJ whole genome shotgun (WGS) entry which is preliminary data.</text>
</comment>
<dbReference type="OrthoDB" id="9813917at2"/>
<accession>A0A4R6Z5B7</accession>
<dbReference type="InterPro" id="IPR000182">
    <property type="entry name" value="GNAT_dom"/>
</dbReference>
<gene>
    <name evidence="2" type="ORF">DFR29_103295</name>
</gene>
<keyword evidence="2" id="KW-0808">Transferase</keyword>
<dbReference type="Pfam" id="PF00583">
    <property type="entry name" value="Acetyltransf_1"/>
    <property type="match status" value="1"/>
</dbReference>
<proteinExistence type="predicted"/>
<dbReference type="Proteomes" id="UP000295293">
    <property type="component" value="Unassembled WGS sequence"/>
</dbReference>
<evidence type="ECO:0000313" key="2">
    <source>
        <dbReference type="EMBL" id="TDR46759.1"/>
    </source>
</evidence>